<proteinExistence type="predicted"/>
<evidence type="ECO:0000313" key="3">
    <source>
        <dbReference type="Proteomes" id="UP000267027"/>
    </source>
</evidence>
<keyword evidence="3" id="KW-1185">Reference proteome</keyword>
<evidence type="ECO:0000256" key="1">
    <source>
        <dbReference type="SAM" id="MobiDB-lite"/>
    </source>
</evidence>
<feature type="region of interest" description="Disordered" evidence="1">
    <location>
        <begin position="22"/>
        <end position="54"/>
    </location>
</feature>
<evidence type="ECO:0000313" key="2">
    <source>
        <dbReference type="EMBL" id="VDM62555.1"/>
    </source>
</evidence>
<dbReference type="EMBL" id="UYYA01004586">
    <property type="protein sequence ID" value="VDM62555.1"/>
    <property type="molecule type" value="Genomic_DNA"/>
</dbReference>
<accession>A0A0R3PXF8</accession>
<organism evidence="4">
    <name type="scientific">Angiostrongylus costaricensis</name>
    <name type="common">Nematode worm</name>
    <dbReference type="NCBI Taxonomy" id="334426"/>
    <lineage>
        <taxon>Eukaryota</taxon>
        <taxon>Metazoa</taxon>
        <taxon>Ecdysozoa</taxon>
        <taxon>Nematoda</taxon>
        <taxon>Chromadorea</taxon>
        <taxon>Rhabditida</taxon>
        <taxon>Rhabditina</taxon>
        <taxon>Rhabditomorpha</taxon>
        <taxon>Strongyloidea</taxon>
        <taxon>Metastrongylidae</taxon>
        <taxon>Angiostrongylus</taxon>
    </lineage>
</organism>
<name>A0A0R3PXF8_ANGCS</name>
<dbReference type="Proteomes" id="UP000267027">
    <property type="component" value="Unassembled WGS sequence"/>
</dbReference>
<evidence type="ECO:0000313" key="4">
    <source>
        <dbReference type="WBParaSite" id="ACOC_0001096901-mRNA-1"/>
    </source>
</evidence>
<dbReference type="STRING" id="334426.A0A0R3PXF8"/>
<dbReference type="WBParaSite" id="ACOC_0001096901-mRNA-1">
    <property type="protein sequence ID" value="ACOC_0001096901-mRNA-1"/>
    <property type="gene ID" value="ACOC_0001096901"/>
</dbReference>
<reference evidence="2 3" key="2">
    <citation type="submission" date="2018-11" db="EMBL/GenBank/DDBJ databases">
        <authorList>
            <consortium name="Pathogen Informatics"/>
        </authorList>
    </citation>
    <scope>NUCLEOTIDE SEQUENCE [LARGE SCALE GENOMIC DNA]</scope>
    <source>
        <strain evidence="2 3">Costa Rica</strain>
    </source>
</reference>
<dbReference type="OrthoDB" id="5876033at2759"/>
<reference evidence="4" key="1">
    <citation type="submission" date="2017-02" db="UniProtKB">
        <authorList>
            <consortium name="WormBaseParasite"/>
        </authorList>
    </citation>
    <scope>IDENTIFICATION</scope>
</reference>
<sequence>MCDVDRDRKAISDEIIKPDTIIIESSSEDDKVSENDNNISTHSPPKPPKPLPQDVEVRYYSTDEHILHALLVLALMSQPDAKELTKTPAGFLYPLKEHQMAGLTWMIWRESLSPKGGILGT</sequence>
<gene>
    <name evidence="2" type="ORF">ACOC_LOCUS10970</name>
</gene>
<dbReference type="AlphaFoldDB" id="A0A0R3PXF8"/>
<protein>
    <submittedName>
        <fullName evidence="4">WHIM1 domain-containing protein</fullName>
    </submittedName>
</protein>